<keyword evidence="4" id="KW-1185">Reference proteome</keyword>
<gene>
    <name evidence="3" type="ORF">ECRASSUSDP1_LOCUS28822</name>
</gene>
<keyword evidence="1" id="KW-0378">Hydrolase</keyword>
<evidence type="ECO:0000313" key="3">
    <source>
        <dbReference type="EMBL" id="CAI2387193.1"/>
    </source>
</evidence>
<dbReference type="InterPro" id="IPR029033">
    <property type="entry name" value="His_PPase_superfam"/>
</dbReference>
<dbReference type="SUPFAM" id="SSF53254">
    <property type="entry name" value="Phosphoglycerate mutase-like"/>
    <property type="match status" value="1"/>
</dbReference>
<sequence length="682" mass="78667">MGKPNIVVCFLLLVCAVIAKERLEFVFQYNSAAERTPLYKDQYFNITKNNYGQGPNMITLTGLRNSFNQGEKFRSHYTNDHPYFLSPRYDPTEYFIRTFTDNPSIMSAYSFMLGAHPEQVEGLGLIRESDDKPPLQDAHIDDARRALYLDRPEDKAKPIYIHTGNADGFFFRNIKKMYPGLEKDFNENMKRASSEFESRYGDELYKRLAFSMGRNIGDLNFDSVAQFLDDYISAFANGKSTSPFNFNEDTMDLISRYYYFLIHQGLLRDPALNKVIAHPFLYSLLREILFKAQDYTDIARWEGPCVTSKVSLAFGNRLTYLAALRTLDLDDDVTYNPGWGDQLTFELYQEAGEWFVRIYNNNELVRSISRDGKIPLEQFKTYVCTRLYYGDMDAVEAGYEDYHKKAQIKGNQCKSLTQVVPLFGCTLKKEYNYDQSGRSDLGWTQNELRKNDNFRQYGGRAPTDDSLYFIKAKQNSGYSYSYNYGTNSNGYANTEDNLMANNAAGGYDTNFYGGNNGYQYSYNSGDSYQNNRNIYSDSYGSDNMKTYGTHSDTRNQQGNDFYSANQGNYVVAQPNTNQNNYYSNNYANNQKTIPVTVEHQTAKYVVEEQCDLLTPVPPCKKEFNLFRANPVVVKQRQSQTQTVAPVQNQNYNTQYSYNVQLDPVIQPVQYNQQNQNTNGYRY</sequence>
<name>A0AAD1Y8M1_EUPCR</name>
<keyword evidence="2" id="KW-0732">Signal</keyword>
<protein>
    <submittedName>
        <fullName evidence="3">Uncharacterized protein</fullName>
    </submittedName>
</protein>
<dbReference type="Gene3D" id="3.40.50.1240">
    <property type="entry name" value="Phosphoglycerate mutase-like"/>
    <property type="match status" value="1"/>
</dbReference>
<proteinExistence type="predicted"/>
<dbReference type="PANTHER" id="PTHR11567">
    <property type="entry name" value="ACID PHOSPHATASE-RELATED"/>
    <property type="match status" value="1"/>
</dbReference>
<feature type="signal peptide" evidence="2">
    <location>
        <begin position="1"/>
        <end position="19"/>
    </location>
</feature>
<dbReference type="AlphaFoldDB" id="A0AAD1Y8M1"/>
<dbReference type="InterPro" id="IPR050645">
    <property type="entry name" value="Histidine_acid_phosphatase"/>
</dbReference>
<comment type="caution">
    <text evidence="3">The sequence shown here is derived from an EMBL/GenBank/DDBJ whole genome shotgun (WGS) entry which is preliminary data.</text>
</comment>
<accession>A0AAD1Y8M1</accession>
<dbReference type="PANTHER" id="PTHR11567:SF110">
    <property type="entry name" value="2-PHOSPHOXYLOSE PHOSPHATASE 1"/>
    <property type="match status" value="1"/>
</dbReference>
<reference evidence="3" key="1">
    <citation type="submission" date="2023-07" db="EMBL/GenBank/DDBJ databases">
        <authorList>
            <consortium name="AG Swart"/>
            <person name="Singh M."/>
            <person name="Singh A."/>
            <person name="Seah K."/>
            <person name="Emmerich C."/>
        </authorList>
    </citation>
    <scope>NUCLEOTIDE SEQUENCE</scope>
    <source>
        <strain evidence="3">DP1</strain>
    </source>
</reference>
<organism evidence="3 4">
    <name type="scientific">Euplotes crassus</name>
    <dbReference type="NCBI Taxonomy" id="5936"/>
    <lineage>
        <taxon>Eukaryota</taxon>
        <taxon>Sar</taxon>
        <taxon>Alveolata</taxon>
        <taxon>Ciliophora</taxon>
        <taxon>Intramacronucleata</taxon>
        <taxon>Spirotrichea</taxon>
        <taxon>Hypotrichia</taxon>
        <taxon>Euplotida</taxon>
        <taxon>Euplotidae</taxon>
        <taxon>Moneuplotes</taxon>
    </lineage>
</organism>
<dbReference type="GO" id="GO:0016791">
    <property type="term" value="F:phosphatase activity"/>
    <property type="evidence" value="ECO:0007669"/>
    <property type="project" value="TreeGrafter"/>
</dbReference>
<feature type="chain" id="PRO_5042116430" evidence="2">
    <location>
        <begin position="20"/>
        <end position="682"/>
    </location>
</feature>
<evidence type="ECO:0000256" key="2">
    <source>
        <dbReference type="SAM" id="SignalP"/>
    </source>
</evidence>
<evidence type="ECO:0000313" key="4">
    <source>
        <dbReference type="Proteomes" id="UP001295684"/>
    </source>
</evidence>
<evidence type="ECO:0000256" key="1">
    <source>
        <dbReference type="ARBA" id="ARBA00022801"/>
    </source>
</evidence>
<dbReference type="Proteomes" id="UP001295684">
    <property type="component" value="Unassembled WGS sequence"/>
</dbReference>
<dbReference type="EMBL" id="CAMPGE010029710">
    <property type="protein sequence ID" value="CAI2387193.1"/>
    <property type="molecule type" value="Genomic_DNA"/>
</dbReference>